<dbReference type="InterPro" id="IPR024775">
    <property type="entry name" value="DinB-like"/>
</dbReference>
<sequence>MTSEQLELLKYPIGKMQFPQHHAMGYFEDWKQEIADFPQQLENLVKNLEESQLNTPYRPEGWTVRQVIHHLADSHMNAYLRFKWTLTEENPLIKAYDEKAFAKLPDSRKAPVQISLDYLKALHVKWIYLIENMAEADFQKTFRHPGTQAEISLLKCLAMYSWHGRHHYTHIEHLLRRRDWI</sequence>
<dbReference type="Proteomes" id="UP001262889">
    <property type="component" value="Unassembled WGS sequence"/>
</dbReference>
<evidence type="ECO:0000256" key="4">
    <source>
        <dbReference type="ARBA" id="ARBA00022833"/>
    </source>
</evidence>
<dbReference type="GO" id="GO:0016787">
    <property type="term" value="F:hydrolase activity"/>
    <property type="evidence" value="ECO:0007669"/>
    <property type="project" value="UniProtKB-KW"/>
</dbReference>
<evidence type="ECO:0000256" key="2">
    <source>
        <dbReference type="ARBA" id="ARBA00022723"/>
    </source>
</evidence>
<keyword evidence="7" id="KW-1185">Reference proteome</keyword>
<comment type="caution">
    <text evidence="6">The sequence shown here is derived from an EMBL/GenBank/DDBJ whole genome shotgun (WGS) entry which is preliminary data.</text>
</comment>
<keyword evidence="1" id="KW-0963">Cytoplasm</keyword>
<dbReference type="RefSeq" id="WP_311536326.1">
    <property type="nucleotide sequence ID" value="NZ_JAVRHQ010000032.1"/>
</dbReference>
<dbReference type="HAMAP" id="MF_01256">
    <property type="entry name" value="YfiT_hydrol"/>
    <property type="match status" value="1"/>
</dbReference>
<reference evidence="6 7" key="1">
    <citation type="submission" date="2023-09" db="EMBL/GenBank/DDBJ databases">
        <authorList>
            <person name="Rey-Velasco X."/>
        </authorList>
    </citation>
    <scope>NUCLEOTIDE SEQUENCE [LARGE SCALE GENOMIC DNA]</scope>
    <source>
        <strain evidence="6 7">F363</strain>
    </source>
</reference>
<dbReference type="Gene3D" id="1.20.120.450">
    <property type="entry name" value="dinb family like domain"/>
    <property type="match status" value="1"/>
</dbReference>
<dbReference type="SUPFAM" id="SSF109854">
    <property type="entry name" value="DinB/YfiT-like putative metalloenzymes"/>
    <property type="match status" value="1"/>
</dbReference>
<gene>
    <name evidence="6" type="ORF">RM553_17865</name>
</gene>
<dbReference type="InterPro" id="IPR034660">
    <property type="entry name" value="DinB/YfiT-like"/>
</dbReference>
<evidence type="ECO:0000259" key="5">
    <source>
        <dbReference type="Pfam" id="PF12867"/>
    </source>
</evidence>
<dbReference type="NCBIfam" id="NF009807">
    <property type="entry name" value="PRK13291.1"/>
    <property type="match status" value="1"/>
</dbReference>
<keyword evidence="2" id="KW-0479">Metal-binding</keyword>
<evidence type="ECO:0000256" key="1">
    <source>
        <dbReference type="ARBA" id="ARBA00022490"/>
    </source>
</evidence>
<dbReference type="Pfam" id="PF12867">
    <property type="entry name" value="DinB_2"/>
    <property type="match status" value="1"/>
</dbReference>
<feature type="domain" description="DinB-like" evidence="5">
    <location>
        <begin position="38"/>
        <end position="171"/>
    </location>
</feature>
<evidence type="ECO:0000313" key="7">
    <source>
        <dbReference type="Proteomes" id="UP001262889"/>
    </source>
</evidence>
<proteinExistence type="inferred from homology"/>
<dbReference type="InterPro" id="IPR023774">
    <property type="entry name" value="Put_metal_dep_hydrolase_YfiT"/>
</dbReference>
<evidence type="ECO:0000313" key="6">
    <source>
        <dbReference type="EMBL" id="MDT0644712.1"/>
    </source>
</evidence>
<name>A0ABU3CEQ7_9FLAO</name>
<protein>
    <submittedName>
        <fullName evidence="6">Metal-dependent hydrolase</fullName>
    </submittedName>
</protein>
<accession>A0ABU3CEQ7</accession>
<evidence type="ECO:0000256" key="3">
    <source>
        <dbReference type="ARBA" id="ARBA00022801"/>
    </source>
</evidence>
<organism evidence="6 7">
    <name type="scientific">Autumnicola tepida</name>
    <dbReference type="NCBI Taxonomy" id="3075595"/>
    <lineage>
        <taxon>Bacteria</taxon>
        <taxon>Pseudomonadati</taxon>
        <taxon>Bacteroidota</taxon>
        <taxon>Flavobacteriia</taxon>
        <taxon>Flavobacteriales</taxon>
        <taxon>Flavobacteriaceae</taxon>
        <taxon>Autumnicola</taxon>
    </lineage>
</organism>
<dbReference type="EMBL" id="JAVRHQ010000032">
    <property type="protein sequence ID" value="MDT0644712.1"/>
    <property type="molecule type" value="Genomic_DNA"/>
</dbReference>
<keyword evidence="3 6" id="KW-0378">Hydrolase</keyword>
<keyword evidence="4" id="KW-0862">Zinc</keyword>